<dbReference type="STRING" id="109264.A0A1F8A456"/>
<evidence type="ECO:0000256" key="4">
    <source>
        <dbReference type="ARBA" id="ARBA00022679"/>
    </source>
</evidence>
<evidence type="ECO:0000313" key="16">
    <source>
        <dbReference type="Proteomes" id="UP000179179"/>
    </source>
</evidence>
<evidence type="ECO:0000256" key="5">
    <source>
        <dbReference type="ARBA" id="ARBA00022741"/>
    </source>
</evidence>
<dbReference type="Gene3D" id="3.30.1180.20">
    <property type="entry name" value="Dihydroxyacetone kinase, domain 2"/>
    <property type="match status" value="1"/>
</dbReference>
<dbReference type="Proteomes" id="UP000179179">
    <property type="component" value="Unassembled WGS sequence"/>
</dbReference>
<dbReference type="FunFam" id="1.25.40.340:FF:000001">
    <property type="entry name" value="Dihydroxyacetone kinase 1"/>
    <property type="match status" value="1"/>
</dbReference>
<dbReference type="PANTHER" id="PTHR28629:SF14">
    <property type="entry name" value="DIHYDROXYACETONE KINASE 1"/>
    <property type="match status" value="1"/>
</dbReference>
<sequence>MTTKHFINDGTTLVQDALHGLALSNPSLRYDEDIKAIINPRHDGNKNVTIISGGGAGHEPSFVGLVGDGLLSAAVSGSIFASPSVHQIQTTISRVGGSAGTLLVIMNYTGDVLHFHLAAEKARLAGFDTAVLVVGDDVSVGRRKSGRVGRRGLAGTVLVEKVLGALAKQGKMNLEELRKAGEDLANNLATVGAALDHVHIVGKPIAKSTDNADQVEVGMGIHNEPGCYVIKPQPTISALVGQMLDMLLDPNDSDRAYVSFLDKQSICLMVNNLGGVSNIEFSAITKTVVDLLGERGSKPIRIYSGAFMTSLDGKGFSITLLQATPQVLTALDEPATTPGWKVTPDLHQAHADGQAPHGNGVLRTSEVDSIKPSLRSPSLLKVNEKDLMASLKRACDRVIAAEVEIDQVDSLVGDGDCGSTFARTAHAILREIVNKDYYTSDSGDIINILETLAVVVENNMDGTSGALYAIFLNALAASLRAVGTKLPQERLVEHSDWTKAAGDALQAVRQATPASVGDRTVMDALEPFIASLQSGSPLAAAIDAAREGRDSTKGMAASLGRAVYVPQEVWSKVPDPGAMGLVCLLEGILGA</sequence>
<name>A0A1F8A456_9EURO</name>
<comment type="catalytic activity">
    <reaction evidence="10">
        <text>dihydroxyacetone + ATP = dihydroxyacetone phosphate + ADP + H(+)</text>
        <dbReference type="Rhea" id="RHEA:15773"/>
        <dbReference type="ChEBI" id="CHEBI:15378"/>
        <dbReference type="ChEBI" id="CHEBI:16016"/>
        <dbReference type="ChEBI" id="CHEBI:30616"/>
        <dbReference type="ChEBI" id="CHEBI:57642"/>
        <dbReference type="ChEBI" id="CHEBI:456216"/>
        <dbReference type="EC" id="2.7.1.29"/>
    </reaction>
</comment>
<dbReference type="InterPro" id="IPR004007">
    <property type="entry name" value="DhaL_dom"/>
</dbReference>
<evidence type="ECO:0000256" key="10">
    <source>
        <dbReference type="ARBA" id="ARBA00048898"/>
    </source>
</evidence>
<dbReference type="Pfam" id="PF02733">
    <property type="entry name" value="Dak1"/>
    <property type="match status" value="1"/>
</dbReference>
<dbReference type="PANTHER" id="PTHR28629">
    <property type="entry name" value="TRIOKINASE/FMN CYCLASE"/>
    <property type="match status" value="1"/>
</dbReference>
<dbReference type="FunFam" id="3.30.1180.20:FF:000001">
    <property type="entry name" value="Dihydroxyacetone kinase 1"/>
    <property type="match status" value="1"/>
</dbReference>
<dbReference type="GeneID" id="34447973"/>
<reference evidence="15 16" key="1">
    <citation type="journal article" date="2016" name="Genome Biol. Evol.">
        <title>Draft genome sequence of an aflatoxigenic Aspergillus species, A. bombycis.</title>
        <authorList>
            <person name="Moore G.G."/>
            <person name="Mack B.M."/>
            <person name="Beltz S.B."/>
            <person name="Gilbert M.K."/>
        </authorList>
    </citation>
    <scope>NUCLEOTIDE SEQUENCE [LARGE SCALE GENOMIC DNA]</scope>
    <source>
        <strain evidence="16">NRRL 26010</strain>
    </source>
</reference>
<dbReference type="SUPFAM" id="SSF101473">
    <property type="entry name" value="DhaL-like"/>
    <property type="match status" value="1"/>
</dbReference>
<dbReference type="GO" id="GO:0050354">
    <property type="term" value="F:triokinase activity"/>
    <property type="evidence" value="ECO:0007669"/>
    <property type="project" value="UniProtKB-EC"/>
</dbReference>
<dbReference type="OrthoDB" id="1724672at2759"/>
<accession>A0A1F8A456</accession>
<keyword evidence="6" id="KW-0418">Kinase</keyword>
<evidence type="ECO:0000256" key="8">
    <source>
        <dbReference type="ARBA" id="ARBA00022840"/>
    </source>
</evidence>
<feature type="domain" description="DhaK" evidence="14">
    <location>
        <begin position="9"/>
        <end position="340"/>
    </location>
</feature>
<evidence type="ECO:0000256" key="12">
    <source>
        <dbReference type="PIRSR" id="PIRSR612734-2"/>
    </source>
</evidence>
<evidence type="ECO:0000313" key="15">
    <source>
        <dbReference type="EMBL" id="OGM46494.1"/>
    </source>
</evidence>
<dbReference type="RefSeq" id="XP_022390211.1">
    <property type="nucleotide sequence ID" value="XM_022531712.1"/>
</dbReference>
<dbReference type="FunFam" id="3.40.50.10440:FF:000001">
    <property type="entry name" value="Dihydroxyacetone kinase, DhaK subunit"/>
    <property type="match status" value="1"/>
</dbReference>
<comment type="caution">
    <text evidence="15">The sequence shown here is derived from an EMBL/GenBank/DDBJ whole genome shotgun (WGS) entry which is preliminary data.</text>
</comment>
<dbReference type="InterPro" id="IPR012734">
    <property type="entry name" value="DhaK_ATP"/>
</dbReference>
<dbReference type="NCBIfam" id="TIGR02361">
    <property type="entry name" value="dak_ATP"/>
    <property type="match status" value="1"/>
</dbReference>
<evidence type="ECO:0000256" key="2">
    <source>
        <dbReference type="ARBA" id="ARBA00004778"/>
    </source>
</evidence>
<dbReference type="PROSITE" id="PS51480">
    <property type="entry name" value="DHAL"/>
    <property type="match status" value="1"/>
</dbReference>
<proteinExistence type="inferred from homology"/>
<feature type="domain" description="DhaL" evidence="13">
    <location>
        <begin position="385"/>
        <end position="590"/>
    </location>
</feature>
<dbReference type="Gene3D" id="3.40.50.10440">
    <property type="entry name" value="Dihydroxyacetone kinase, domain 1"/>
    <property type="match status" value="1"/>
</dbReference>
<evidence type="ECO:0000256" key="7">
    <source>
        <dbReference type="ARBA" id="ARBA00022798"/>
    </source>
</evidence>
<dbReference type="Gene3D" id="1.25.40.340">
    <property type="match status" value="1"/>
</dbReference>
<dbReference type="InterPro" id="IPR036117">
    <property type="entry name" value="DhaL_dom_sf"/>
</dbReference>
<evidence type="ECO:0000256" key="9">
    <source>
        <dbReference type="ARBA" id="ARBA00047974"/>
    </source>
</evidence>
<dbReference type="SUPFAM" id="SSF82549">
    <property type="entry name" value="DAK1/DegV-like"/>
    <property type="match status" value="1"/>
</dbReference>
<evidence type="ECO:0000259" key="14">
    <source>
        <dbReference type="PROSITE" id="PS51481"/>
    </source>
</evidence>
<gene>
    <name evidence="15" type="ORF">ABOM_004583</name>
</gene>
<dbReference type="InterPro" id="IPR050861">
    <property type="entry name" value="Dihydroxyacetone_Kinase"/>
</dbReference>
<evidence type="ECO:0000256" key="11">
    <source>
        <dbReference type="PIRSR" id="PIRSR612734-1"/>
    </source>
</evidence>
<keyword evidence="4" id="KW-0808">Transferase</keyword>
<dbReference type="InterPro" id="IPR004006">
    <property type="entry name" value="DhaK_dom"/>
</dbReference>
<evidence type="ECO:0000256" key="3">
    <source>
        <dbReference type="ARBA" id="ARBA00008757"/>
    </source>
</evidence>
<keyword evidence="8" id="KW-0067">ATP-binding</keyword>
<keyword evidence="7" id="KW-0319">Glycerol metabolism</keyword>
<dbReference type="GO" id="GO:0005829">
    <property type="term" value="C:cytosol"/>
    <property type="evidence" value="ECO:0007669"/>
    <property type="project" value="TreeGrafter"/>
</dbReference>
<feature type="active site" description="Tele-hemiaminal-histidine intermediate" evidence="11">
    <location>
        <position position="222"/>
    </location>
</feature>
<dbReference type="GO" id="GO:0004371">
    <property type="term" value="F:glycerone kinase activity"/>
    <property type="evidence" value="ECO:0007669"/>
    <property type="project" value="UniProtKB-EC"/>
</dbReference>
<evidence type="ECO:0000259" key="13">
    <source>
        <dbReference type="PROSITE" id="PS51480"/>
    </source>
</evidence>
<dbReference type="AlphaFoldDB" id="A0A1F8A456"/>
<dbReference type="GO" id="GO:0019588">
    <property type="term" value="P:anaerobic glycerol catabolic process"/>
    <property type="evidence" value="ECO:0007669"/>
    <property type="project" value="UniProtKB-UniPathway"/>
</dbReference>
<comment type="catalytic activity">
    <reaction evidence="9">
        <text>D-glyceraldehyde + ATP = D-glyceraldehyde 3-phosphate + ADP + H(+)</text>
        <dbReference type="Rhea" id="RHEA:13941"/>
        <dbReference type="ChEBI" id="CHEBI:15378"/>
        <dbReference type="ChEBI" id="CHEBI:17378"/>
        <dbReference type="ChEBI" id="CHEBI:30616"/>
        <dbReference type="ChEBI" id="CHEBI:59776"/>
        <dbReference type="ChEBI" id="CHEBI:456216"/>
        <dbReference type="EC" id="2.7.1.28"/>
    </reaction>
</comment>
<comment type="similarity">
    <text evidence="3">Belongs to the dihydroxyacetone kinase (DAK) family.</text>
</comment>
<dbReference type="PROSITE" id="PS51481">
    <property type="entry name" value="DHAK"/>
    <property type="match status" value="1"/>
</dbReference>
<dbReference type="GO" id="GO:0005524">
    <property type="term" value="F:ATP binding"/>
    <property type="evidence" value="ECO:0007669"/>
    <property type="project" value="UniProtKB-KW"/>
</dbReference>
<evidence type="ECO:0000256" key="1">
    <source>
        <dbReference type="ARBA" id="ARBA00003264"/>
    </source>
</evidence>
<dbReference type="Pfam" id="PF02734">
    <property type="entry name" value="Dak2"/>
    <property type="match status" value="1"/>
</dbReference>
<keyword evidence="16" id="KW-1185">Reference proteome</keyword>
<keyword evidence="5" id="KW-0547">Nucleotide-binding</keyword>
<organism evidence="15 16">
    <name type="scientific">Aspergillus bombycis</name>
    <dbReference type="NCBI Taxonomy" id="109264"/>
    <lineage>
        <taxon>Eukaryota</taxon>
        <taxon>Fungi</taxon>
        <taxon>Dikarya</taxon>
        <taxon>Ascomycota</taxon>
        <taxon>Pezizomycotina</taxon>
        <taxon>Eurotiomycetes</taxon>
        <taxon>Eurotiomycetidae</taxon>
        <taxon>Eurotiales</taxon>
        <taxon>Aspergillaceae</taxon>
        <taxon>Aspergillus</taxon>
    </lineage>
</organism>
<dbReference type="EMBL" id="LYCR01000031">
    <property type="protein sequence ID" value="OGM46494.1"/>
    <property type="molecule type" value="Genomic_DNA"/>
</dbReference>
<evidence type="ECO:0000256" key="6">
    <source>
        <dbReference type="ARBA" id="ARBA00022777"/>
    </source>
</evidence>
<comment type="pathway">
    <text evidence="2">Polyol metabolism; glycerol fermentation; glycerone phosphate from glycerol (oxidative route): step 2/2.</text>
</comment>
<protein>
    <recommendedName>
        <fullName evidence="17">Dihydroxyacetone kinase</fullName>
    </recommendedName>
</protein>
<comment type="function">
    <text evidence="1">Catalyzes both the phosphorylation of dihydroxyacetone and of glyceraldehyde.</text>
</comment>
<dbReference type="UniPathway" id="UPA00617">
    <property type="reaction ID" value="UER00669"/>
</dbReference>
<feature type="binding site" evidence="12">
    <location>
        <position position="111"/>
    </location>
    <ligand>
        <name>substrate</name>
    </ligand>
</feature>
<evidence type="ECO:0008006" key="17">
    <source>
        <dbReference type="Google" id="ProtNLM"/>
    </source>
</evidence>
<dbReference type="SMART" id="SM01120">
    <property type="entry name" value="Dak2"/>
    <property type="match status" value="1"/>
</dbReference>
<feature type="binding site" evidence="12">
    <location>
        <begin position="55"/>
        <end position="58"/>
    </location>
    <ligand>
        <name>substrate</name>
    </ligand>
</feature>